<keyword evidence="3" id="KW-1185">Reference proteome</keyword>
<sequence length="122" mass="12753">MFTITSAALLSSSRQLAMPLPLFMLLAGPTARAQAPKTLADLSVYPNPAHIRATVKVPAVPGAARATVTMSDAQGTVVFEQPVSLMETGGAAEVPLLGRPAGLYRVQVQVGDQRVARTLTVE</sequence>
<protein>
    <recommendedName>
        <fullName evidence="4">Secretion system C-terminal sorting domain-containing protein</fullName>
    </recommendedName>
</protein>
<dbReference type="KEGG" id="hyg:AUC43_03650"/>
<feature type="signal peptide" evidence="1">
    <location>
        <begin position="1"/>
        <end position="17"/>
    </location>
</feature>
<reference evidence="2 3" key="1">
    <citation type="submission" date="2015-12" db="EMBL/GenBank/DDBJ databases">
        <authorList>
            <person name="Shamseldin A."/>
            <person name="Moawad H."/>
            <person name="Abd El-Rahim W.M."/>
            <person name="Sadowsky M.J."/>
        </authorList>
    </citation>
    <scope>NUCLEOTIDE SEQUENCE [LARGE SCALE GENOMIC DNA]</scope>
    <source>
        <strain evidence="2 3">DG5B</strain>
    </source>
</reference>
<dbReference type="Proteomes" id="UP000059542">
    <property type="component" value="Chromosome"/>
</dbReference>
<dbReference type="RefSeq" id="WP_068190077.1">
    <property type="nucleotide sequence ID" value="NZ_CP013909.1"/>
</dbReference>
<organism evidence="2 3">
    <name type="scientific">Hymenobacter sedentarius</name>
    <dbReference type="NCBI Taxonomy" id="1411621"/>
    <lineage>
        <taxon>Bacteria</taxon>
        <taxon>Pseudomonadati</taxon>
        <taxon>Bacteroidota</taxon>
        <taxon>Cytophagia</taxon>
        <taxon>Cytophagales</taxon>
        <taxon>Hymenobacteraceae</taxon>
        <taxon>Hymenobacter</taxon>
    </lineage>
</organism>
<evidence type="ECO:0008006" key="4">
    <source>
        <dbReference type="Google" id="ProtNLM"/>
    </source>
</evidence>
<name>A0A0U3JUB7_9BACT</name>
<keyword evidence="1" id="KW-0732">Signal</keyword>
<dbReference type="OrthoDB" id="886727at2"/>
<accession>A0A0U3JUB7</accession>
<dbReference type="EMBL" id="CP013909">
    <property type="protein sequence ID" value="ALW84271.1"/>
    <property type="molecule type" value="Genomic_DNA"/>
</dbReference>
<dbReference type="InterPro" id="IPR026444">
    <property type="entry name" value="Secre_tail"/>
</dbReference>
<evidence type="ECO:0000256" key="1">
    <source>
        <dbReference type="SAM" id="SignalP"/>
    </source>
</evidence>
<dbReference type="NCBIfam" id="TIGR04183">
    <property type="entry name" value="Por_Secre_tail"/>
    <property type="match status" value="1"/>
</dbReference>
<proteinExistence type="predicted"/>
<evidence type="ECO:0000313" key="2">
    <source>
        <dbReference type="EMBL" id="ALW84271.1"/>
    </source>
</evidence>
<feature type="chain" id="PRO_5006840517" description="Secretion system C-terminal sorting domain-containing protein" evidence="1">
    <location>
        <begin position="18"/>
        <end position="122"/>
    </location>
</feature>
<dbReference type="AlphaFoldDB" id="A0A0U3JUB7"/>
<evidence type="ECO:0000313" key="3">
    <source>
        <dbReference type="Proteomes" id="UP000059542"/>
    </source>
</evidence>
<gene>
    <name evidence="2" type="ORF">AUC43_03650</name>
</gene>